<organism evidence="5 6">
    <name type="scientific">Linum tenue</name>
    <dbReference type="NCBI Taxonomy" id="586396"/>
    <lineage>
        <taxon>Eukaryota</taxon>
        <taxon>Viridiplantae</taxon>
        <taxon>Streptophyta</taxon>
        <taxon>Embryophyta</taxon>
        <taxon>Tracheophyta</taxon>
        <taxon>Spermatophyta</taxon>
        <taxon>Magnoliopsida</taxon>
        <taxon>eudicotyledons</taxon>
        <taxon>Gunneridae</taxon>
        <taxon>Pentapetalae</taxon>
        <taxon>rosids</taxon>
        <taxon>fabids</taxon>
        <taxon>Malpighiales</taxon>
        <taxon>Linaceae</taxon>
        <taxon>Linum</taxon>
    </lineage>
</organism>
<dbReference type="Proteomes" id="UP001154282">
    <property type="component" value="Unassembled WGS sequence"/>
</dbReference>
<evidence type="ECO:0000313" key="5">
    <source>
        <dbReference type="EMBL" id="CAI0388181.1"/>
    </source>
</evidence>
<evidence type="ECO:0000259" key="4">
    <source>
        <dbReference type="Pfam" id="PF00891"/>
    </source>
</evidence>
<dbReference type="Gene3D" id="3.40.50.150">
    <property type="entry name" value="Vaccinia Virus protein VP39"/>
    <property type="match status" value="1"/>
</dbReference>
<proteinExistence type="predicted"/>
<evidence type="ECO:0000313" key="6">
    <source>
        <dbReference type="Proteomes" id="UP001154282"/>
    </source>
</evidence>
<keyword evidence="2" id="KW-0808">Transferase</keyword>
<keyword evidence="3" id="KW-0949">S-adenosyl-L-methionine</keyword>
<protein>
    <recommendedName>
        <fullName evidence="4">O-methyltransferase C-terminal domain-containing protein</fullName>
    </recommendedName>
</protein>
<dbReference type="GO" id="GO:0008171">
    <property type="term" value="F:O-methyltransferase activity"/>
    <property type="evidence" value="ECO:0007669"/>
    <property type="project" value="InterPro"/>
</dbReference>
<dbReference type="InterPro" id="IPR001077">
    <property type="entry name" value="COMT_C"/>
</dbReference>
<feature type="domain" description="O-methyltransferase C-terminal" evidence="4">
    <location>
        <begin position="4"/>
        <end position="89"/>
    </location>
</feature>
<evidence type="ECO:0000256" key="1">
    <source>
        <dbReference type="ARBA" id="ARBA00022603"/>
    </source>
</evidence>
<sequence>MSGDSKLVARVLVSDCCKELFRGVGSLVDVGGGTGTMAAAIARAYPDINCTVFELPQDQEAIIGLPNLQFVGGNMFQENIPHGDALLLKVNSINSNEKSGKVILIDMVVGNNQPKGGDFSQVQLCSDLLMMCLLNGKERTETELNNLLMAAGFSGYKIVRAIGPRSIIEAYP</sequence>
<dbReference type="GO" id="GO:0032259">
    <property type="term" value="P:methylation"/>
    <property type="evidence" value="ECO:0007669"/>
    <property type="project" value="UniProtKB-KW"/>
</dbReference>
<evidence type="ECO:0000256" key="3">
    <source>
        <dbReference type="ARBA" id="ARBA00022691"/>
    </source>
</evidence>
<evidence type="ECO:0000256" key="2">
    <source>
        <dbReference type="ARBA" id="ARBA00022679"/>
    </source>
</evidence>
<dbReference type="Pfam" id="PF00891">
    <property type="entry name" value="Methyltransf_2"/>
    <property type="match status" value="2"/>
</dbReference>
<name>A0AAV0HSQ3_9ROSI</name>
<dbReference type="SUPFAM" id="SSF53335">
    <property type="entry name" value="S-adenosyl-L-methionine-dependent methyltransferases"/>
    <property type="match status" value="1"/>
</dbReference>
<dbReference type="PROSITE" id="PS51683">
    <property type="entry name" value="SAM_OMT_II"/>
    <property type="match status" value="1"/>
</dbReference>
<reference evidence="5" key="1">
    <citation type="submission" date="2022-08" db="EMBL/GenBank/DDBJ databases">
        <authorList>
            <person name="Gutierrez-Valencia J."/>
        </authorList>
    </citation>
    <scope>NUCLEOTIDE SEQUENCE</scope>
</reference>
<keyword evidence="6" id="KW-1185">Reference proteome</keyword>
<comment type="caution">
    <text evidence="5">The sequence shown here is derived from an EMBL/GenBank/DDBJ whole genome shotgun (WGS) entry which is preliminary data.</text>
</comment>
<accession>A0AAV0HSQ3</accession>
<dbReference type="InterPro" id="IPR029063">
    <property type="entry name" value="SAM-dependent_MTases_sf"/>
</dbReference>
<feature type="domain" description="O-methyltransferase C-terminal" evidence="4">
    <location>
        <begin position="98"/>
        <end position="154"/>
    </location>
</feature>
<dbReference type="InterPro" id="IPR016461">
    <property type="entry name" value="COMT-like"/>
</dbReference>
<dbReference type="PANTHER" id="PTHR11746">
    <property type="entry name" value="O-METHYLTRANSFERASE"/>
    <property type="match status" value="1"/>
</dbReference>
<keyword evidence="1" id="KW-0489">Methyltransferase</keyword>
<dbReference type="AlphaFoldDB" id="A0AAV0HSQ3"/>
<dbReference type="EMBL" id="CAMGYJ010000002">
    <property type="protein sequence ID" value="CAI0388181.1"/>
    <property type="molecule type" value="Genomic_DNA"/>
</dbReference>
<gene>
    <name evidence="5" type="ORF">LITE_LOCUS5746</name>
</gene>